<dbReference type="PANTHER" id="PTHR35889:SF3">
    <property type="entry name" value="F-BOX DOMAIN-CONTAINING PROTEIN"/>
    <property type="match status" value="1"/>
</dbReference>
<evidence type="ECO:0000256" key="1">
    <source>
        <dbReference type="SAM" id="Phobius"/>
    </source>
</evidence>
<reference evidence="4" key="1">
    <citation type="submission" date="2018-05" db="EMBL/GenBank/DDBJ databases">
        <title>Pseudarcicella sp. HME7025 Genome sequencing and assembly.</title>
        <authorList>
            <person name="Kim H."/>
            <person name="Kang H."/>
            <person name="Joh K."/>
        </authorList>
    </citation>
    <scope>NUCLEOTIDE SEQUENCE [LARGE SCALE GENOMIC DNA]</scope>
    <source>
        <strain evidence="4">HME7025</strain>
    </source>
</reference>
<keyword evidence="1" id="KW-0812">Transmembrane</keyword>
<dbReference type="Pfam" id="PF07635">
    <property type="entry name" value="PSCyt1"/>
    <property type="match status" value="1"/>
</dbReference>
<dbReference type="Gene3D" id="3.80.10.10">
    <property type="entry name" value="Ribonuclease Inhibitor"/>
    <property type="match status" value="1"/>
</dbReference>
<dbReference type="KEGG" id="psez:HME7025_00759"/>
<dbReference type="SUPFAM" id="SSF52047">
    <property type="entry name" value="RNI-like"/>
    <property type="match status" value="1"/>
</dbReference>
<evidence type="ECO:0000313" key="3">
    <source>
        <dbReference type="EMBL" id="AWL08630.1"/>
    </source>
</evidence>
<dbReference type="InterPro" id="IPR032675">
    <property type="entry name" value="LRR_dom_sf"/>
</dbReference>
<name>A0A2S2DUB6_9BACT</name>
<dbReference type="RefSeq" id="WP_109322367.1">
    <property type="nucleotide sequence ID" value="NZ_CP029346.1"/>
</dbReference>
<keyword evidence="1" id="KW-0472">Membrane</keyword>
<evidence type="ECO:0000259" key="2">
    <source>
        <dbReference type="Pfam" id="PF07635"/>
    </source>
</evidence>
<organism evidence="3 4">
    <name type="scientific">Aquirufa nivalisilvae</name>
    <dbReference type="NCBI Taxonomy" id="2516557"/>
    <lineage>
        <taxon>Bacteria</taxon>
        <taxon>Pseudomonadati</taxon>
        <taxon>Bacteroidota</taxon>
        <taxon>Cytophagia</taxon>
        <taxon>Cytophagales</taxon>
        <taxon>Flectobacillaceae</taxon>
        <taxon>Aquirufa</taxon>
    </lineage>
</organism>
<evidence type="ECO:0000313" key="4">
    <source>
        <dbReference type="Proteomes" id="UP000245468"/>
    </source>
</evidence>
<feature type="transmembrane region" description="Helical" evidence="1">
    <location>
        <begin position="144"/>
        <end position="162"/>
    </location>
</feature>
<protein>
    <recommendedName>
        <fullName evidence="2">Cytochrome C Planctomycete-type domain-containing protein</fullName>
    </recommendedName>
</protein>
<dbReference type="AlphaFoldDB" id="A0A2S2DUB6"/>
<feature type="domain" description="Cytochrome C Planctomycete-type" evidence="2">
    <location>
        <begin position="203"/>
        <end position="262"/>
    </location>
</feature>
<accession>A0A2S2DUB6</accession>
<dbReference type="Proteomes" id="UP000245468">
    <property type="component" value="Chromosome"/>
</dbReference>
<feature type="transmembrane region" description="Helical" evidence="1">
    <location>
        <begin position="50"/>
        <end position="67"/>
    </location>
</feature>
<proteinExistence type="predicted"/>
<feature type="transmembrane region" description="Helical" evidence="1">
    <location>
        <begin position="12"/>
        <end position="30"/>
    </location>
</feature>
<feature type="transmembrane region" description="Helical" evidence="1">
    <location>
        <begin position="79"/>
        <end position="101"/>
    </location>
</feature>
<dbReference type="EMBL" id="CP029346">
    <property type="protein sequence ID" value="AWL08630.1"/>
    <property type="molecule type" value="Genomic_DNA"/>
</dbReference>
<dbReference type="OrthoDB" id="713772at2"/>
<keyword evidence="1" id="KW-1133">Transmembrane helix</keyword>
<gene>
    <name evidence="3" type="ORF">HME7025_00759</name>
</gene>
<dbReference type="InterPro" id="IPR011429">
    <property type="entry name" value="Cyt_c_Planctomycete-type"/>
</dbReference>
<keyword evidence="4" id="KW-1185">Reference proteome</keyword>
<dbReference type="PANTHER" id="PTHR35889">
    <property type="entry name" value="CYCLOINULO-OLIGOSACCHARIDE FRUCTANOTRANSFERASE-RELATED"/>
    <property type="match status" value="1"/>
</dbReference>
<sequence>MNKEQLSSWYSILLSGLIFLHALLLFLLFWQDQVNLPWVFQATGRLHPLILHLPIGMGVLLPFVHLLRRPLGEHAFYLSFRFVLYLTAFGSALTALLGFFLSQESGFEPELLVFHQWAGLAVSWFYFLQLVLFDRLMLNPQQALIASILGVILLSLAGHGGANITHGENYLSELLQRETEVKAPTGESKLFEGAIQPILEKKCVSCHNDQKTKGQLNMSSVAKMLQGGKHGDLWKAGDVSNSLFLKRAHLPLEHKEHMPPKGKSQLTSNELLLLEAWVKDGASMDKKIKAYAPASQVAKLVSTIFASPTKLEIPKREYPFSAASDADIEVVNSPFCSVYPMSSDAPALQADFYVAKRFELKTLENLSKVADQVVGINLAKMPIKDENLNILAQFGNLEKLNLNFTEIQGANLKALLANKKLISLSLSGTKISASQLQPLITQLPQLKEVFLWNTSIPLEQIASWKKTYPKIHWEQGFVQTEEKLMINPPILVNENFFLGPQERVNFKHTIKGTTIHYTLDKEQEPDSLGTLITQGPIDIPAFTVVKALATKPGWLASKVVKNTFYKYQFVPDSVYLLTQNEAKWQAKGASTLKDLVQGKRDIRGIANETWIGFQQQDADALFEFKQAKAVKGVTVSYLRKQDSNIFPPLEIEIWAGNSPKALKKLASVKPEQPEENGGYSPQAINIPLPAGSYTHYRMLAKRIKRFPAYVKDKTNPAIIKLDEVLFY</sequence>
<feature type="transmembrane region" description="Helical" evidence="1">
    <location>
        <begin position="113"/>
        <end position="132"/>
    </location>
</feature>